<reference evidence="2 3" key="1">
    <citation type="submission" date="2022-05" db="EMBL/GenBank/DDBJ databases">
        <authorList>
            <consortium name="Genoscope - CEA"/>
            <person name="William W."/>
        </authorList>
    </citation>
    <scope>NUCLEOTIDE SEQUENCE [LARGE SCALE GENOMIC DNA]</scope>
</reference>
<accession>A0ABN8PA48</accession>
<gene>
    <name evidence="2" type="ORF">PLOB_00040627</name>
</gene>
<proteinExistence type="predicted"/>
<evidence type="ECO:0000256" key="1">
    <source>
        <dbReference type="SAM" id="MobiDB-lite"/>
    </source>
</evidence>
<organism evidence="2 3">
    <name type="scientific">Porites lobata</name>
    <dbReference type="NCBI Taxonomy" id="104759"/>
    <lineage>
        <taxon>Eukaryota</taxon>
        <taxon>Metazoa</taxon>
        <taxon>Cnidaria</taxon>
        <taxon>Anthozoa</taxon>
        <taxon>Hexacorallia</taxon>
        <taxon>Scleractinia</taxon>
        <taxon>Fungiina</taxon>
        <taxon>Poritidae</taxon>
        <taxon>Porites</taxon>
    </lineage>
</organism>
<sequence length="106" mass="11600">MSEIKTPSAVPGESTVGDTPTVPITIPSQATHELAPVAPDTSSNIPLTRFTPLTRASVKNENEAVPLHKDVVVDQTTVPSTPARPRCKRPQRQRTLPQKYKDFVME</sequence>
<name>A0ABN8PA48_9CNID</name>
<feature type="region of interest" description="Disordered" evidence="1">
    <location>
        <begin position="75"/>
        <end position="95"/>
    </location>
</feature>
<comment type="caution">
    <text evidence="2">The sequence shown here is derived from an EMBL/GenBank/DDBJ whole genome shotgun (WGS) entry which is preliminary data.</text>
</comment>
<evidence type="ECO:0000313" key="3">
    <source>
        <dbReference type="Proteomes" id="UP001159405"/>
    </source>
</evidence>
<dbReference type="Proteomes" id="UP001159405">
    <property type="component" value="Unassembled WGS sequence"/>
</dbReference>
<evidence type="ECO:0000313" key="2">
    <source>
        <dbReference type="EMBL" id="CAH3139331.1"/>
    </source>
</evidence>
<feature type="region of interest" description="Disordered" evidence="1">
    <location>
        <begin position="1"/>
        <end position="44"/>
    </location>
</feature>
<protein>
    <submittedName>
        <fullName evidence="2">Uncharacterized protein</fullName>
    </submittedName>
</protein>
<dbReference type="EMBL" id="CALNXK010000062">
    <property type="protein sequence ID" value="CAH3139331.1"/>
    <property type="molecule type" value="Genomic_DNA"/>
</dbReference>
<keyword evidence="3" id="KW-1185">Reference proteome</keyword>